<dbReference type="GO" id="GO:0005886">
    <property type="term" value="C:plasma membrane"/>
    <property type="evidence" value="ECO:0007669"/>
    <property type="project" value="TreeGrafter"/>
</dbReference>
<evidence type="ECO:0000256" key="3">
    <source>
        <dbReference type="ARBA" id="ARBA00029447"/>
    </source>
</evidence>
<evidence type="ECO:0000256" key="6">
    <source>
        <dbReference type="SAM" id="MobiDB-lite"/>
    </source>
</evidence>
<dbReference type="Gene3D" id="6.10.340.10">
    <property type="match status" value="1"/>
</dbReference>
<dbReference type="AlphaFoldDB" id="A0A7G9QS35"/>
<dbReference type="PROSITE" id="PS50112">
    <property type="entry name" value="PAS"/>
    <property type="match status" value="1"/>
</dbReference>
<dbReference type="SUPFAM" id="SSF55785">
    <property type="entry name" value="PYP-like sensor domain (PAS domain)"/>
    <property type="match status" value="1"/>
</dbReference>
<feature type="compositionally biased region" description="Low complexity" evidence="6">
    <location>
        <begin position="872"/>
        <end position="910"/>
    </location>
</feature>
<dbReference type="SMART" id="SM00304">
    <property type="entry name" value="HAMP"/>
    <property type="match status" value="2"/>
</dbReference>
<name>A0A7G9QS35_9GAMM</name>
<evidence type="ECO:0000256" key="2">
    <source>
        <dbReference type="ARBA" id="ARBA00023224"/>
    </source>
</evidence>
<dbReference type="CDD" id="cd00130">
    <property type="entry name" value="PAS"/>
    <property type="match status" value="1"/>
</dbReference>
<dbReference type="CDD" id="cd06225">
    <property type="entry name" value="HAMP"/>
    <property type="match status" value="1"/>
</dbReference>
<sequence length="918" mass="98543">MTQTRQSRNSSVANRLMLGVALIALAAFGVTAATSYWKSSKALLAVSQSELENLTQFEAQRLAVEMSRTYDAVQTMAENLEMQRGQISRAAVDQTFKQQMELHPERAGMCVLFEPDAFDGKDAEFVNAPSHDATGRFMSYWARVGDKLVTEPLRDYEDPDLGAWYVTPKTLKKPVVIEPYPYEVGGKTLLLTTIAIPVMDGDKVLGVVTSDFELSSLQQRVAQLRPMGVGRAELLSPMGTVVASPDAASVGRKREDAVARAIMEATSQDKLYTDFQADAQGMVKVYAPLQVGENNRRFSLGVLVPRSLLTAPARSQLMLVVLIGLLAAAALCAGLYLLLRGMVLRPLAEAVRVSGDVADGRLDTRIPELRNDELGQLLLAQRRMVDQLRERSDRDRARAAEDLRIRTALDEVTTHVMIADAGLNIIYANRPLMEMLGRAEQDLRRDLPQFDMKTLVGSNIDVFHKHPAHQRKLLGALQSTYRGEIHVGGHLMRLIVNPVTDAAGQRVGYVVEWSDRTVEAQVEQEVSGIIEDAVNGDLSGRIPLAGKTGFLLQLSEQMNNLLAAISGSVEQVSGVLRALSQGDLAHRMEGDYQGVFARMRDDANATVAQLTGIVGDIQQAAGNINAAASEIASGNDDLSRRTEQQAASLEETAASMEELTSTVKQNADNARQANQLAQGAAGVAAQGGKVVEQVVATMGSIEASSKKIADIISVIDGIAFQTNILALNAAVEAARAGEQGRGFAVVAGEVRALAQRSASAAKEIKQLIEESVGKVTDGSELVRQAGSTMGEIVTSVQRVTDIMADISAASQEQSSGIEQVNQTVTQMDETTQQNAALVEEATAAARSMEEQARQLVEAVAMFQLESSAARPVARAPASAVSPAAPKAAPSQPAKKPAAAPKPAKRAPPAAEGDHWQEF</sequence>
<dbReference type="SUPFAM" id="SSF58104">
    <property type="entry name" value="Methyl-accepting chemotaxis protein (MCP) signaling domain"/>
    <property type="match status" value="1"/>
</dbReference>
<dbReference type="EMBL" id="CP060711">
    <property type="protein sequence ID" value="QNN46160.1"/>
    <property type="molecule type" value="Genomic_DNA"/>
</dbReference>
<dbReference type="Pfam" id="PF00015">
    <property type="entry name" value="MCPsignal"/>
    <property type="match status" value="1"/>
</dbReference>
<organism evidence="11 12">
    <name type="scientific">Thermomonas brevis</name>
    <dbReference type="NCBI Taxonomy" id="215691"/>
    <lineage>
        <taxon>Bacteria</taxon>
        <taxon>Pseudomonadati</taxon>
        <taxon>Pseudomonadota</taxon>
        <taxon>Gammaproteobacteria</taxon>
        <taxon>Lysobacterales</taxon>
        <taxon>Lysobacteraceae</taxon>
        <taxon>Thermomonas</taxon>
    </lineage>
</organism>
<dbReference type="InterPro" id="IPR003660">
    <property type="entry name" value="HAMP_dom"/>
</dbReference>
<dbReference type="InterPro" id="IPR051310">
    <property type="entry name" value="MCP_chemotaxis"/>
</dbReference>
<keyword evidence="12" id="KW-1185">Reference proteome</keyword>
<dbReference type="Pfam" id="PF13188">
    <property type="entry name" value="PAS_8"/>
    <property type="match status" value="1"/>
</dbReference>
<keyword evidence="7" id="KW-0472">Membrane</keyword>
<dbReference type="InterPro" id="IPR000014">
    <property type="entry name" value="PAS"/>
</dbReference>
<evidence type="ECO:0000313" key="12">
    <source>
        <dbReference type="Proteomes" id="UP000515977"/>
    </source>
</evidence>
<dbReference type="InterPro" id="IPR035965">
    <property type="entry name" value="PAS-like_dom_sf"/>
</dbReference>
<dbReference type="SMART" id="SM00283">
    <property type="entry name" value="MA"/>
    <property type="match status" value="1"/>
</dbReference>
<evidence type="ECO:0000259" key="9">
    <source>
        <dbReference type="PROSITE" id="PS50112"/>
    </source>
</evidence>
<gene>
    <name evidence="11" type="ORF">H9L17_13405</name>
</gene>
<evidence type="ECO:0000256" key="1">
    <source>
        <dbReference type="ARBA" id="ARBA00022481"/>
    </source>
</evidence>
<accession>A0A7G9QS35</accession>
<dbReference type="Pfam" id="PF22673">
    <property type="entry name" value="MCP-like_PDC_1"/>
    <property type="match status" value="1"/>
</dbReference>
<feature type="coiled-coil region" evidence="5">
    <location>
        <begin position="838"/>
        <end position="865"/>
    </location>
</feature>
<evidence type="ECO:0000256" key="7">
    <source>
        <dbReference type="SAM" id="Phobius"/>
    </source>
</evidence>
<feature type="region of interest" description="Disordered" evidence="6">
    <location>
        <begin position="872"/>
        <end position="918"/>
    </location>
</feature>
<keyword evidence="7" id="KW-1133">Transmembrane helix</keyword>
<dbReference type="GO" id="GO:0004888">
    <property type="term" value="F:transmembrane signaling receptor activity"/>
    <property type="evidence" value="ECO:0007669"/>
    <property type="project" value="InterPro"/>
</dbReference>
<dbReference type="CDD" id="cd11386">
    <property type="entry name" value="MCP_signal"/>
    <property type="match status" value="1"/>
</dbReference>
<evidence type="ECO:0000256" key="5">
    <source>
        <dbReference type="SAM" id="Coils"/>
    </source>
</evidence>
<protein>
    <submittedName>
        <fullName evidence="11">HAMP domain-containing protein</fullName>
    </submittedName>
</protein>
<dbReference type="PROSITE" id="PS50885">
    <property type="entry name" value="HAMP"/>
    <property type="match status" value="2"/>
</dbReference>
<comment type="similarity">
    <text evidence="3">Belongs to the methyl-accepting chemotaxis (MCP) protein family.</text>
</comment>
<dbReference type="Pfam" id="PF00672">
    <property type="entry name" value="HAMP"/>
    <property type="match status" value="1"/>
</dbReference>
<dbReference type="CDD" id="cd12913">
    <property type="entry name" value="PDC1_MCP_like"/>
    <property type="match status" value="1"/>
</dbReference>
<feature type="domain" description="PAS" evidence="9">
    <location>
        <begin position="401"/>
        <end position="443"/>
    </location>
</feature>
<keyword evidence="5" id="KW-0175">Coiled coil</keyword>
<dbReference type="PRINTS" id="PR00260">
    <property type="entry name" value="CHEMTRNSDUCR"/>
</dbReference>
<dbReference type="PANTHER" id="PTHR43531:SF14">
    <property type="entry name" value="METHYL-ACCEPTING CHEMOTAXIS PROTEIN I-RELATED"/>
    <property type="match status" value="1"/>
</dbReference>
<dbReference type="Gene3D" id="1.10.287.950">
    <property type="entry name" value="Methyl-accepting chemotaxis protein"/>
    <property type="match status" value="1"/>
</dbReference>
<dbReference type="FunFam" id="1.10.287.950:FF:000002">
    <property type="entry name" value="Methyl-accepting chemotaxis protein"/>
    <property type="match status" value="1"/>
</dbReference>
<dbReference type="Gene3D" id="3.30.450.20">
    <property type="entry name" value="PAS domain"/>
    <property type="match status" value="3"/>
</dbReference>
<dbReference type="Gene3D" id="1.20.120.1530">
    <property type="match status" value="1"/>
</dbReference>
<dbReference type="KEGG" id="tbv:H9L17_13405"/>
<evidence type="ECO:0000256" key="4">
    <source>
        <dbReference type="PROSITE-ProRule" id="PRU00284"/>
    </source>
</evidence>
<feature type="domain" description="HAMP" evidence="10">
    <location>
        <begin position="341"/>
        <end position="393"/>
    </location>
</feature>
<evidence type="ECO:0000259" key="8">
    <source>
        <dbReference type="PROSITE" id="PS50111"/>
    </source>
</evidence>
<reference evidence="11 12" key="1">
    <citation type="submission" date="2020-08" db="EMBL/GenBank/DDBJ databases">
        <title>Genome sequence of Thermomonas brevis KACC 16975T.</title>
        <authorList>
            <person name="Hyun D.-W."/>
            <person name="Bae J.-W."/>
        </authorList>
    </citation>
    <scope>NUCLEOTIDE SEQUENCE [LARGE SCALE GENOMIC DNA]</scope>
    <source>
        <strain evidence="11 12">KACC 16975</strain>
    </source>
</reference>
<dbReference type="SUPFAM" id="SSF158472">
    <property type="entry name" value="HAMP domain-like"/>
    <property type="match status" value="1"/>
</dbReference>
<evidence type="ECO:0000313" key="11">
    <source>
        <dbReference type="EMBL" id="QNN46160.1"/>
    </source>
</evidence>
<keyword evidence="1" id="KW-0488">Methylation</keyword>
<proteinExistence type="inferred from homology"/>
<dbReference type="PROSITE" id="PS50111">
    <property type="entry name" value="CHEMOTAXIS_TRANSDUC_2"/>
    <property type="match status" value="1"/>
</dbReference>
<feature type="domain" description="HAMP" evidence="10">
    <location>
        <begin position="563"/>
        <end position="615"/>
    </location>
</feature>
<dbReference type="GO" id="GO:0007165">
    <property type="term" value="P:signal transduction"/>
    <property type="evidence" value="ECO:0007669"/>
    <property type="project" value="UniProtKB-KW"/>
</dbReference>
<evidence type="ECO:0000259" key="10">
    <source>
        <dbReference type="PROSITE" id="PS50885"/>
    </source>
</evidence>
<dbReference type="Proteomes" id="UP000515977">
    <property type="component" value="Chromosome"/>
</dbReference>
<feature type="transmembrane region" description="Helical" evidence="7">
    <location>
        <begin position="317"/>
        <end position="339"/>
    </location>
</feature>
<feature type="domain" description="Methyl-accepting transducer" evidence="8">
    <location>
        <begin position="620"/>
        <end position="849"/>
    </location>
</feature>
<dbReference type="Pfam" id="PF18947">
    <property type="entry name" value="HAMP_2"/>
    <property type="match status" value="1"/>
</dbReference>
<dbReference type="FunFam" id="3.30.450.20:FF:000075">
    <property type="entry name" value="Methyl-accepting chemotaxis protein"/>
    <property type="match status" value="1"/>
</dbReference>
<dbReference type="RefSeq" id="WP_187569922.1">
    <property type="nucleotide sequence ID" value="NZ_CP060711.1"/>
</dbReference>
<keyword evidence="7" id="KW-0812">Transmembrane</keyword>
<dbReference type="GO" id="GO:0006935">
    <property type="term" value="P:chemotaxis"/>
    <property type="evidence" value="ECO:0007669"/>
    <property type="project" value="InterPro"/>
</dbReference>
<keyword evidence="2 4" id="KW-0807">Transducer</keyword>
<dbReference type="PANTHER" id="PTHR43531">
    <property type="entry name" value="PROTEIN ICFG"/>
    <property type="match status" value="1"/>
</dbReference>
<dbReference type="InterPro" id="IPR004090">
    <property type="entry name" value="Chemotax_Me-accpt_rcpt"/>
</dbReference>
<dbReference type="InterPro" id="IPR004089">
    <property type="entry name" value="MCPsignal_dom"/>
</dbReference>